<comment type="caution">
    <text evidence="2">The sequence shown here is derived from an EMBL/GenBank/DDBJ whole genome shotgun (WGS) entry which is preliminary data.</text>
</comment>
<protein>
    <submittedName>
        <fullName evidence="2">Uncharacterized protein</fullName>
    </submittedName>
</protein>
<evidence type="ECO:0000313" key="2">
    <source>
        <dbReference type="EMBL" id="GHK51980.1"/>
    </source>
</evidence>
<gene>
    <name evidence="2" type="ORF">KPZU09_17160</name>
</gene>
<sequence length="61" mass="6588">MPGRRPESRYTSPVGRQHPGLPGEIGAEVKGPAPGGGFPEKHLQYQDGEMNNSDQRNEESG</sequence>
<dbReference type="Proteomes" id="UP000655094">
    <property type="component" value="Unassembled WGS sequence"/>
</dbReference>
<name>A0A919HPM6_KLEPN</name>
<feature type="region of interest" description="Disordered" evidence="1">
    <location>
        <begin position="1"/>
        <end position="61"/>
    </location>
</feature>
<accession>A0A919HPM6</accession>
<proteinExistence type="predicted"/>
<reference evidence="2" key="1">
    <citation type="submission" date="2020-10" db="EMBL/GenBank/DDBJ databases">
        <title>Genome Sequence of ESBL Producing Zambian Clinical Strains.</title>
        <authorList>
            <person name="Shawa M."/>
            <person name="Furuta Y."/>
            <person name="Simbotwe M."/>
            <person name="Mulenga E."/>
            <person name="Mubanga M."/>
            <person name="Mulenga G."/>
            <person name="Kaile C."/>
            <person name="Zorigt T."/>
            <person name="Hang'ombe B."/>
            <person name="Higashi H."/>
        </authorList>
    </citation>
    <scope>NUCLEOTIDE SEQUENCE</scope>
    <source>
        <strain evidence="2">Zam_UTH_09</strain>
    </source>
</reference>
<dbReference type="EMBL" id="BNFF01000001">
    <property type="protein sequence ID" value="GHK51980.1"/>
    <property type="molecule type" value="Genomic_DNA"/>
</dbReference>
<dbReference type="AlphaFoldDB" id="A0A919HPM6"/>
<evidence type="ECO:0000313" key="3">
    <source>
        <dbReference type="Proteomes" id="UP000655094"/>
    </source>
</evidence>
<evidence type="ECO:0000256" key="1">
    <source>
        <dbReference type="SAM" id="MobiDB-lite"/>
    </source>
</evidence>
<organism evidence="2 3">
    <name type="scientific">Klebsiella pneumoniae</name>
    <dbReference type="NCBI Taxonomy" id="573"/>
    <lineage>
        <taxon>Bacteria</taxon>
        <taxon>Pseudomonadati</taxon>
        <taxon>Pseudomonadota</taxon>
        <taxon>Gammaproteobacteria</taxon>
        <taxon>Enterobacterales</taxon>
        <taxon>Enterobacteriaceae</taxon>
        <taxon>Klebsiella/Raoultella group</taxon>
        <taxon>Klebsiella</taxon>
        <taxon>Klebsiella pneumoniae complex</taxon>
    </lineage>
</organism>